<dbReference type="CDD" id="cd07035">
    <property type="entry name" value="TPP_PYR_POX_like"/>
    <property type="match status" value="1"/>
</dbReference>
<dbReference type="SUPFAM" id="SSF52467">
    <property type="entry name" value="DHS-like NAD/FAD-binding domain"/>
    <property type="match status" value="1"/>
</dbReference>
<dbReference type="FunFam" id="3.40.50.970:FF:000007">
    <property type="entry name" value="Acetolactate synthase"/>
    <property type="match status" value="1"/>
</dbReference>
<dbReference type="FunFam" id="3.40.50.1220:FF:000008">
    <property type="entry name" value="Acetolactate synthase"/>
    <property type="match status" value="1"/>
</dbReference>
<dbReference type="InterPro" id="IPR012001">
    <property type="entry name" value="Thiamin_PyroP_enz_TPP-bd_dom"/>
</dbReference>
<dbReference type="InterPro" id="IPR039368">
    <property type="entry name" value="AHAS_TPP"/>
</dbReference>
<dbReference type="NCBIfam" id="TIGR00118">
    <property type="entry name" value="acolac_lg"/>
    <property type="match status" value="1"/>
</dbReference>
<dbReference type="GO" id="GO:0000287">
    <property type="term" value="F:magnesium ion binding"/>
    <property type="evidence" value="ECO:0007669"/>
    <property type="project" value="UniProtKB-UniRule"/>
</dbReference>
<feature type="domain" description="Thiamine pyrophosphate enzyme TPP-binding" evidence="16">
    <location>
        <begin position="410"/>
        <end position="565"/>
    </location>
</feature>
<feature type="domain" description="Thiamine pyrophosphate enzyme central" evidence="15">
    <location>
        <begin position="212"/>
        <end position="347"/>
    </location>
</feature>
<dbReference type="PROSITE" id="PS00187">
    <property type="entry name" value="TPP_ENZYMES"/>
    <property type="match status" value="1"/>
</dbReference>
<evidence type="ECO:0000256" key="9">
    <source>
        <dbReference type="ARBA" id="ARBA00022827"/>
    </source>
</evidence>
<evidence type="ECO:0000256" key="7">
    <source>
        <dbReference type="ARBA" id="ARBA00022679"/>
    </source>
</evidence>
<evidence type="ECO:0000259" key="17">
    <source>
        <dbReference type="Pfam" id="PF02776"/>
    </source>
</evidence>
<dbReference type="RefSeq" id="WP_156997605.1">
    <property type="nucleotide sequence ID" value="NZ_BAAANU010000013.1"/>
</dbReference>
<evidence type="ECO:0000256" key="12">
    <source>
        <dbReference type="ARBA" id="ARBA00023304"/>
    </source>
</evidence>
<dbReference type="FunFam" id="3.40.50.970:FF:000016">
    <property type="entry name" value="Acetolactate synthase"/>
    <property type="match status" value="1"/>
</dbReference>
<dbReference type="Gene3D" id="3.40.50.1220">
    <property type="entry name" value="TPP-binding domain"/>
    <property type="match status" value="1"/>
</dbReference>
<evidence type="ECO:0000256" key="5">
    <source>
        <dbReference type="ARBA" id="ARBA00022605"/>
    </source>
</evidence>
<dbReference type="PANTHER" id="PTHR18968">
    <property type="entry name" value="THIAMINE PYROPHOSPHATE ENZYMES"/>
    <property type="match status" value="1"/>
</dbReference>
<keyword evidence="12 14" id="KW-0100">Branched-chain amino acid biosynthesis</keyword>
<dbReference type="PANTHER" id="PTHR18968:SF13">
    <property type="entry name" value="ACETOLACTATE SYNTHASE CATALYTIC SUBUNIT, MITOCHONDRIAL"/>
    <property type="match status" value="1"/>
</dbReference>
<dbReference type="InterPro" id="IPR045229">
    <property type="entry name" value="TPP_enz"/>
</dbReference>
<evidence type="ECO:0000256" key="10">
    <source>
        <dbReference type="ARBA" id="ARBA00022842"/>
    </source>
</evidence>
<evidence type="ECO:0000313" key="19">
    <source>
        <dbReference type="Proteomes" id="UP001139722"/>
    </source>
</evidence>
<keyword evidence="5 14" id="KW-0028">Amino-acid biosynthesis</keyword>
<evidence type="ECO:0000256" key="1">
    <source>
        <dbReference type="ARBA" id="ARBA00004974"/>
    </source>
</evidence>
<reference evidence="18" key="1">
    <citation type="submission" date="2022-06" db="EMBL/GenBank/DDBJ databases">
        <title>Sequencing the genomes of 1000 actinobacteria strains.</title>
        <authorList>
            <person name="Klenk H.-P."/>
        </authorList>
    </citation>
    <scope>NUCLEOTIDE SEQUENCE</scope>
    <source>
        <strain evidence="18">DSM 22016</strain>
    </source>
</reference>
<evidence type="ECO:0000256" key="3">
    <source>
        <dbReference type="ARBA" id="ARBA00007812"/>
    </source>
</evidence>
<comment type="pathway">
    <text evidence="2 14">Amino-acid biosynthesis; L-valine biosynthesis; L-valine from pyruvate: step 1/4.</text>
</comment>
<dbReference type="InterPro" id="IPR012000">
    <property type="entry name" value="Thiamin_PyroP_enz_cen_dom"/>
</dbReference>
<dbReference type="Pfam" id="PF02776">
    <property type="entry name" value="TPP_enzyme_N"/>
    <property type="match status" value="1"/>
</dbReference>
<comment type="pathway">
    <text evidence="1 14">Amino-acid biosynthesis; L-isoleucine biosynthesis; L-isoleucine from 2-oxobutanoate: step 1/4.</text>
</comment>
<dbReference type="AlphaFoldDB" id="A0A9X2KCC3"/>
<comment type="cofactor">
    <cofactor evidence="14">
        <name>Mg(2+)</name>
        <dbReference type="ChEBI" id="CHEBI:18420"/>
    </cofactor>
    <text evidence="14">Binds 1 Mg(2+) ion per subunit.</text>
</comment>
<dbReference type="GO" id="GO:0009097">
    <property type="term" value="P:isoleucine biosynthetic process"/>
    <property type="evidence" value="ECO:0007669"/>
    <property type="project" value="TreeGrafter"/>
</dbReference>
<evidence type="ECO:0000256" key="11">
    <source>
        <dbReference type="ARBA" id="ARBA00023052"/>
    </source>
</evidence>
<keyword evidence="10 14" id="KW-0460">Magnesium</keyword>
<dbReference type="Pfam" id="PF02775">
    <property type="entry name" value="TPP_enzyme_C"/>
    <property type="match status" value="1"/>
</dbReference>
<dbReference type="EMBL" id="JAMZDY010000001">
    <property type="protein sequence ID" value="MCP2372293.1"/>
    <property type="molecule type" value="Genomic_DNA"/>
</dbReference>
<dbReference type="GO" id="GO:0005948">
    <property type="term" value="C:acetolactate synthase complex"/>
    <property type="evidence" value="ECO:0007669"/>
    <property type="project" value="TreeGrafter"/>
</dbReference>
<dbReference type="GO" id="GO:0009099">
    <property type="term" value="P:L-valine biosynthetic process"/>
    <property type="evidence" value="ECO:0007669"/>
    <property type="project" value="TreeGrafter"/>
</dbReference>
<accession>A0A9X2KCC3</accession>
<dbReference type="NCBIfam" id="NF005860">
    <property type="entry name" value="PRK07789.1"/>
    <property type="match status" value="1"/>
</dbReference>
<dbReference type="CDD" id="cd02015">
    <property type="entry name" value="TPP_AHAS"/>
    <property type="match status" value="1"/>
</dbReference>
<feature type="domain" description="Thiamine pyrophosphate enzyme N-terminal TPP-binding" evidence="17">
    <location>
        <begin position="23"/>
        <end position="137"/>
    </location>
</feature>
<dbReference type="Pfam" id="PF00205">
    <property type="entry name" value="TPP_enzyme_M"/>
    <property type="match status" value="1"/>
</dbReference>
<evidence type="ECO:0000256" key="8">
    <source>
        <dbReference type="ARBA" id="ARBA00022723"/>
    </source>
</evidence>
<keyword evidence="11 14" id="KW-0786">Thiamine pyrophosphate</keyword>
<keyword evidence="9" id="KW-0274">FAD</keyword>
<comment type="catalytic activity">
    <reaction evidence="13 14">
        <text>2 pyruvate + H(+) = (2S)-2-acetolactate + CO2</text>
        <dbReference type="Rhea" id="RHEA:25249"/>
        <dbReference type="ChEBI" id="CHEBI:15361"/>
        <dbReference type="ChEBI" id="CHEBI:15378"/>
        <dbReference type="ChEBI" id="CHEBI:16526"/>
        <dbReference type="ChEBI" id="CHEBI:58476"/>
        <dbReference type="EC" id="2.2.1.6"/>
    </reaction>
</comment>
<gene>
    <name evidence="18" type="ORF">BJ978_002969</name>
</gene>
<dbReference type="GO" id="GO:0003984">
    <property type="term" value="F:acetolactate synthase activity"/>
    <property type="evidence" value="ECO:0007669"/>
    <property type="project" value="UniProtKB-EC"/>
</dbReference>
<keyword evidence="7 14" id="KW-0808">Transferase</keyword>
<dbReference type="GO" id="GO:0030976">
    <property type="term" value="F:thiamine pyrophosphate binding"/>
    <property type="evidence" value="ECO:0007669"/>
    <property type="project" value="UniProtKB-UniRule"/>
</dbReference>
<proteinExistence type="inferred from homology"/>
<dbReference type="InterPro" id="IPR000399">
    <property type="entry name" value="TPP-bd_CS"/>
</dbReference>
<dbReference type="Proteomes" id="UP001139722">
    <property type="component" value="Unassembled WGS sequence"/>
</dbReference>
<keyword evidence="19" id="KW-1185">Reference proteome</keyword>
<evidence type="ECO:0000313" key="18">
    <source>
        <dbReference type="EMBL" id="MCP2372293.1"/>
    </source>
</evidence>
<dbReference type="Gene3D" id="3.40.50.970">
    <property type="match status" value="2"/>
</dbReference>
<organism evidence="18 19">
    <name type="scientific">Agromyces terreus</name>
    <dbReference type="NCBI Taxonomy" id="424795"/>
    <lineage>
        <taxon>Bacteria</taxon>
        <taxon>Bacillati</taxon>
        <taxon>Actinomycetota</taxon>
        <taxon>Actinomycetes</taxon>
        <taxon>Micrococcales</taxon>
        <taxon>Microbacteriaceae</taxon>
        <taxon>Agromyces</taxon>
    </lineage>
</organism>
<keyword evidence="8 14" id="KW-0479">Metal-binding</keyword>
<evidence type="ECO:0000256" key="13">
    <source>
        <dbReference type="ARBA" id="ARBA00048670"/>
    </source>
</evidence>
<evidence type="ECO:0000256" key="4">
    <source>
        <dbReference type="ARBA" id="ARBA00013145"/>
    </source>
</evidence>
<evidence type="ECO:0000256" key="6">
    <source>
        <dbReference type="ARBA" id="ARBA00022630"/>
    </source>
</evidence>
<dbReference type="InterPro" id="IPR011766">
    <property type="entry name" value="TPP_enzyme_TPP-bd"/>
</dbReference>
<dbReference type="EC" id="2.2.1.6" evidence="4 14"/>
<dbReference type="InterPro" id="IPR012846">
    <property type="entry name" value="Acetolactate_synth_lsu"/>
</dbReference>
<dbReference type="GO" id="GO:0050660">
    <property type="term" value="F:flavin adenine dinucleotide binding"/>
    <property type="evidence" value="ECO:0007669"/>
    <property type="project" value="InterPro"/>
</dbReference>
<dbReference type="OrthoDB" id="4494979at2"/>
<dbReference type="InterPro" id="IPR029061">
    <property type="entry name" value="THDP-binding"/>
</dbReference>
<comment type="cofactor">
    <cofactor evidence="14">
        <name>thiamine diphosphate</name>
        <dbReference type="ChEBI" id="CHEBI:58937"/>
    </cofactor>
    <text evidence="14">Binds 1 thiamine pyrophosphate per subunit.</text>
</comment>
<name>A0A9X2KCC3_9MICO</name>
<evidence type="ECO:0000259" key="15">
    <source>
        <dbReference type="Pfam" id="PF00205"/>
    </source>
</evidence>
<evidence type="ECO:0000256" key="2">
    <source>
        <dbReference type="ARBA" id="ARBA00005025"/>
    </source>
</evidence>
<evidence type="ECO:0000259" key="16">
    <source>
        <dbReference type="Pfam" id="PF02775"/>
    </source>
</evidence>
<protein>
    <recommendedName>
        <fullName evidence="4 14">Acetolactate synthase</fullName>
        <ecNumber evidence="4 14">2.2.1.6</ecNumber>
    </recommendedName>
</protein>
<keyword evidence="6" id="KW-0285">Flavoprotein</keyword>
<evidence type="ECO:0000256" key="14">
    <source>
        <dbReference type="RuleBase" id="RU003591"/>
    </source>
</evidence>
<dbReference type="InterPro" id="IPR029035">
    <property type="entry name" value="DHS-like_NAD/FAD-binding_dom"/>
</dbReference>
<comment type="caution">
    <text evidence="18">The sequence shown here is derived from an EMBL/GenBank/DDBJ whole genome shotgun (WGS) entry which is preliminary data.</text>
</comment>
<dbReference type="SUPFAM" id="SSF52518">
    <property type="entry name" value="Thiamin diphosphate-binding fold (THDP-binding)"/>
    <property type="match status" value="2"/>
</dbReference>
<sequence length="600" mass="63794">MTTESSPVPSPALVPSHAPAEITGAEAVVRTLEMLGITDVFGLPGGAILPVYDPLLDSKKLRHILVRHEQGAGHAAQGYASSTGKLGVCIATSGPGATNLVTAIADAHMDSVPLLAITGQVFSNLMGTDAFQEADIVGITMPITKHSFLVKSAEDIPATIAAAVHIATTGRPGPVLVDITKDAQQASFAFSWPPKIDLPGYRPITKAHGKQVTAAAQMLAEAKRPVLYVGGGIIRSKASAELLELAETTGVPVVTTLMARGAFPDSHQQHLGMPGMHGTVPAVLALQEADLLVALGARFDDRVTGKSELFAPNAKVVHVDIDPAEISKIRVADVPIVGDLKDVLVDLHAAYREQTADGRPDLSEWWATLDGLRAEFPLGFTEPTDGLLSPQYVIQRIGELTGPEGVYAAGVGQHQMWAAQFIKYERPNSWLNSGGAGTMGYAVPAAMGAKVAEPNRHVWAIDGDGCFQMTNQELATCTLNDIPIKVAVINNSSLGMVRQWQTLFYDGRYSNTDLNTGHGSVRVPDFVKLADAYGALGIRVTREDEVDAAIKLALETNDRPVVIDFVVSADAMVWPMVPQGVSNSYVQYARDHSPAFSEED</sequence>
<comment type="similarity">
    <text evidence="3 14">Belongs to the TPP enzyme family.</text>
</comment>